<protein>
    <submittedName>
        <fullName evidence="12">TonB-dependent receptor</fullName>
    </submittedName>
</protein>
<dbReference type="NCBIfam" id="TIGR04056">
    <property type="entry name" value="OMP_RagA_SusC"/>
    <property type="match status" value="1"/>
</dbReference>
<dbReference type="InterPro" id="IPR012910">
    <property type="entry name" value="Plug_dom"/>
</dbReference>
<evidence type="ECO:0000313" key="14">
    <source>
        <dbReference type="Proteomes" id="UP000424805"/>
    </source>
</evidence>
<evidence type="ECO:0000313" key="12">
    <source>
        <dbReference type="EMBL" id="KAA4629491.1"/>
    </source>
</evidence>
<dbReference type="SUPFAM" id="SSF56935">
    <property type="entry name" value="Porins"/>
    <property type="match status" value="1"/>
</dbReference>
<keyword evidence="5 9" id="KW-0798">TonB box</keyword>
<dbReference type="FunFam" id="2.60.40.1120:FF:000003">
    <property type="entry name" value="Outer membrane protein Omp121"/>
    <property type="match status" value="1"/>
</dbReference>
<organism evidence="12 14">
    <name type="scientific">Bacteroides ovatus</name>
    <dbReference type="NCBI Taxonomy" id="28116"/>
    <lineage>
        <taxon>Bacteria</taxon>
        <taxon>Pseudomonadati</taxon>
        <taxon>Bacteroidota</taxon>
        <taxon>Bacteroidia</taxon>
        <taxon>Bacteroidales</taxon>
        <taxon>Bacteroidaceae</taxon>
        <taxon>Bacteroides</taxon>
    </lineage>
</organism>
<keyword evidence="4 8" id="KW-0812">Transmembrane</keyword>
<dbReference type="EMBL" id="JAQQPO010000019">
    <property type="protein sequence ID" value="MDC7959708.1"/>
    <property type="molecule type" value="Genomic_DNA"/>
</dbReference>
<dbReference type="NCBIfam" id="TIGR04057">
    <property type="entry name" value="SusC_RagA_signa"/>
    <property type="match status" value="1"/>
</dbReference>
<evidence type="ECO:0000313" key="13">
    <source>
        <dbReference type="EMBL" id="MDC7959708.1"/>
    </source>
</evidence>
<dbReference type="InterPro" id="IPR023997">
    <property type="entry name" value="TonB-dep_OMP_SusC/RagA_CS"/>
</dbReference>
<dbReference type="InterPro" id="IPR000531">
    <property type="entry name" value="Beta-barrel_TonB"/>
</dbReference>
<dbReference type="PROSITE" id="PS52016">
    <property type="entry name" value="TONB_DEPENDENT_REC_3"/>
    <property type="match status" value="1"/>
</dbReference>
<dbReference type="SUPFAM" id="SSF49464">
    <property type="entry name" value="Carboxypeptidase regulatory domain-like"/>
    <property type="match status" value="1"/>
</dbReference>
<evidence type="ECO:0000256" key="4">
    <source>
        <dbReference type="ARBA" id="ARBA00022692"/>
    </source>
</evidence>
<dbReference type="Gene3D" id="2.170.130.10">
    <property type="entry name" value="TonB-dependent receptor, plug domain"/>
    <property type="match status" value="1"/>
</dbReference>
<dbReference type="Pfam" id="PF07715">
    <property type="entry name" value="Plug"/>
    <property type="match status" value="1"/>
</dbReference>
<dbReference type="InterPro" id="IPR039426">
    <property type="entry name" value="TonB-dep_rcpt-like"/>
</dbReference>
<proteinExistence type="inferred from homology"/>
<gene>
    <name evidence="12" type="ORF">F3B90_04995</name>
    <name evidence="13" type="ORF">PQ628_15995</name>
</gene>
<evidence type="ECO:0000256" key="3">
    <source>
        <dbReference type="ARBA" id="ARBA00022452"/>
    </source>
</evidence>
<evidence type="ECO:0000256" key="8">
    <source>
        <dbReference type="PROSITE-ProRule" id="PRU01360"/>
    </source>
</evidence>
<feature type="domain" description="TonB-dependent receptor-like beta-barrel" evidence="10">
    <location>
        <begin position="465"/>
        <end position="768"/>
    </location>
</feature>
<evidence type="ECO:0000256" key="5">
    <source>
        <dbReference type="ARBA" id="ARBA00023077"/>
    </source>
</evidence>
<dbReference type="RefSeq" id="WP_004323988.1">
    <property type="nucleotide sequence ID" value="NZ_CACRTD010000025.1"/>
</dbReference>
<accession>A0A1Y4PY24</accession>
<dbReference type="InterPro" id="IPR037066">
    <property type="entry name" value="Plug_dom_sf"/>
</dbReference>
<name>A0A1Y4PY24_BACOV</name>
<reference evidence="13" key="2">
    <citation type="submission" date="2022-10" db="EMBL/GenBank/DDBJ databases">
        <title>Human gut microbiome strain richness.</title>
        <authorList>
            <person name="Chen-Liaw A."/>
        </authorList>
    </citation>
    <scope>NUCLEOTIDE SEQUENCE</scope>
    <source>
        <strain evidence="13">RTP21484st1_H8_RTP21484_190118</strain>
    </source>
</reference>
<evidence type="ECO:0000256" key="7">
    <source>
        <dbReference type="ARBA" id="ARBA00023237"/>
    </source>
</evidence>
<keyword evidence="12" id="KW-0675">Receptor</keyword>
<dbReference type="InterPro" id="IPR023996">
    <property type="entry name" value="TonB-dep_OMP_SusC/RagA"/>
</dbReference>
<dbReference type="InterPro" id="IPR036942">
    <property type="entry name" value="Beta-barrel_TonB_sf"/>
</dbReference>
<feature type="domain" description="TonB-dependent receptor plug" evidence="11">
    <location>
        <begin position="128"/>
        <end position="241"/>
    </location>
</feature>
<keyword evidence="2 8" id="KW-0813">Transport</keyword>
<comment type="similarity">
    <text evidence="8 9">Belongs to the TonB-dependent receptor family.</text>
</comment>
<sequence>MNKHFLGKCTFVHWYCLALAILLWLPITILEAAPSQNLKVSGIVTSATDGEPLIGVSVQVKGTSTGTITDLNGKYTLNVSTGQTLVFSYIGFMEQQVVATKPVINVVLKEDTKTLDEVVVVGYGTMKRSDLTGSVVSVTGDELKKSVVTSLDQALQGRAAGVSVTQNSGAPGGGISVSIRGINSLNGNEPLYVIDGVAISGNTDGNSSVLSSINPSDIVSMEILKDASATAIYGSRASNGVVLITTNQGKAGKTKVSYEGYYGLQQLPKKLDVLNLREYAEYQNLRAQVLGFGDREEFKDPSLLGEGTNWQDEIFRNASMHNHQINISGGNEGTTYSLSGGYLSQDGIGIGSSFERFSARVNMDNKITNWLSTGLRASVAKTQQNNTIDNGNIIRTAIQQLPEVPAKNPDGSWGMQSENMYGTYFTNPVAEALMRENYEKGLQLYVDFFADITLYKGLVFRAEYAGNYYYNNNYQYTPSYDYGLYTQESLGSRSASNGSNWTLKTYLTYTNTFGRHQITAMAGHEAQENNWESLSGTRSDYFLNSVHELDAGSSLTAKNSSSKGSSAIESYFGRVNYGFDDRYLLTLTVRGDGSSTFAPNNRWGIFPSAALAWKLKNEKFLKNVSWLDNLKLRLGWGLVGNQAAENYAYGVKMRTVATIWGSGYYAENYGNENLKWEETEAWNAGLDINLFGNRVELIIDGYYKNTDNLLMKASLPSYVNGVISSPWVNAGAMTNKGLEFTLNTVNINKNDFMWRSGLTISFNRNEITKLYTETAGLSGTINSETYTYSEVGQPIGQFYGYNVIGMFTKEDDFYKRDSYGNYILDKNGERVKVAIPKGKNISESEIWVGDYIYEDIDDNGVIDEKDRTYLGNPEPKFSYGFNNSFSYKGFDLNIFINGVYGNKVVNMLRKEFTNPMNNSGMLKEAVNIARVELIDPSQPTTLSNVYVSNAGSAQVQRITAANANDNNRMSSRFVEDGSYLRIKNISLGYTFPKKWISKLNIDNLRVYMNIQNAFTFTKYKGYDPEVGAYNYDVLTRGIDNARYPSQRIYTFGLNLSF</sequence>
<keyword evidence="3 8" id="KW-1134">Transmembrane beta strand</keyword>
<comment type="subcellular location">
    <subcellularLocation>
        <location evidence="1 8">Cell outer membrane</location>
        <topology evidence="1 8">Multi-pass membrane protein</topology>
    </subcellularLocation>
</comment>
<dbReference type="Gene3D" id="2.40.170.20">
    <property type="entry name" value="TonB-dependent receptor, beta-barrel domain"/>
    <property type="match status" value="1"/>
</dbReference>
<dbReference type="Proteomes" id="UP001215078">
    <property type="component" value="Unassembled WGS sequence"/>
</dbReference>
<evidence type="ECO:0000259" key="11">
    <source>
        <dbReference type="Pfam" id="PF07715"/>
    </source>
</evidence>
<evidence type="ECO:0000256" key="1">
    <source>
        <dbReference type="ARBA" id="ARBA00004571"/>
    </source>
</evidence>
<comment type="caution">
    <text evidence="12">The sequence shown here is derived from an EMBL/GenBank/DDBJ whole genome shotgun (WGS) entry which is preliminary data.</text>
</comment>
<dbReference type="InterPro" id="IPR008969">
    <property type="entry name" value="CarboxyPept-like_regulatory"/>
</dbReference>
<dbReference type="Pfam" id="PF13715">
    <property type="entry name" value="CarbopepD_reg_2"/>
    <property type="match status" value="1"/>
</dbReference>
<dbReference type="FunFam" id="2.170.130.10:FF:000008">
    <property type="entry name" value="SusC/RagA family TonB-linked outer membrane protein"/>
    <property type="match status" value="1"/>
</dbReference>
<dbReference type="Proteomes" id="UP000424805">
    <property type="component" value="Unassembled WGS sequence"/>
</dbReference>
<evidence type="ECO:0000256" key="6">
    <source>
        <dbReference type="ARBA" id="ARBA00023136"/>
    </source>
</evidence>
<dbReference type="AlphaFoldDB" id="A0A1Y4PY24"/>
<evidence type="ECO:0000256" key="2">
    <source>
        <dbReference type="ARBA" id="ARBA00022448"/>
    </source>
</evidence>
<dbReference type="GO" id="GO:0009279">
    <property type="term" value="C:cell outer membrane"/>
    <property type="evidence" value="ECO:0007669"/>
    <property type="project" value="UniProtKB-SubCell"/>
</dbReference>
<dbReference type="Pfam" id="PF00593">
    <property type="entry name" value="TonB_dep_Rec_b-barrel"/>
    <property type="match status" value="1"/>
</dbReference>
<keyword evidence="6 8" id="KW-0472">Membrane</keyword>
<dbReference type="EMBL" id="VWFP01000003">
    <property type="protein sequence ID" value="KAA4629491.1"/>
    <property type="molecule type" value="Genomic_DNA"/>
</dbReference>
<keyword evidence="7 8" id="KW-0998">Cell outer membrane</keyword>
<evidence type="ECO:0000259" key="10">
    <source>
        <dbReference type="Pfam" id="PF00593"/>
    </source>
</evidence>
<evidence type="ECO:0000256" key="9">
    <source>
        <dbReference type="RuleBase" id="RU003357"/>
    </source>
</evidence>
<reference evidence="12 14" key="1">
    <citation type="journal article" date="2019" name="Nat. Med.">
        <title>A library of human gut bacterial isolates paired with longitudinal multiomics data enables mechanistic microbiome research.</title>
        <authorList>
            <person name="Poyet M."/>
            <person name="Groussin M."/>
            <person name="Gibbons S.M."/>
            <person name="Avila-Pacheco J."/>
            <person name="Jiang X."/>
            <person name="Kearney S.M."/>
            <person name="Perrotta A.R."/>
            <person name="Berdy B."/>
            <person name="Zhao S."/>
            <person name="Lieberman T.D."/>
            <person name="Swanson P.K."/>
            <person name="Smith M."/>
            <person name="Roesemann S."/>
            <person name="Alexander J.E."/>
            <person name="Rich S.A."/>
            <person name="Livny J."/>
            <person name="Vlamakis H."/>
            <person name="Clish C."/>
            <person name="Bullock K."/>
            <person name="Deik A."/>
            <person name="Scott J."/>
            <person name="Pierce K.A."/>
            <person name="Xavier R.J."/>
            <person name="Alm E.J."/>
        </authorList>
    </citation>
    <scope>NUCLEOTIDE SEQUENCE [LARGE SCALE GENOMIC DNA]</scope>
    <source>
        <strain evidence="12 14">BIOML-A15</strain>
    </source>
</reference>
<dbReference type="Gene3D" id="2.60.40.1120">
    <property type="entry name" value="Carboxypeptidase-like, regulatory domain"/>
    <property type="match status" value="1"/>
</dbReference>